<dbReference type="EMBL" id="LAZP02000067">
    <property type="protein sequence ID" value="PFH61519.1"/>
    <property type="molecule type" value="Genomic_DNA"/>
</dbReference>
<dbReference type="OrthoDB" id="434695at2759"/>
<dbReference type="AlphaFoldDB" id="A0A2A9PJG2"/>
<reference evidence="2 3" key="2">
    <citation type="journal article" date="2017" name="Sci. Rep.">
        <title>Ant-infecting Ophiocordyceps genomes reveal a high diversity of potential behavioral manipulation genes and a possible major role for enterotoxins.</title>
        <authorList>
            <person name="de Bekker C."/>
            <person name="Ohm R.A."/>
            <person name="Evans H.C."/>
            <person name="Brachmann A."/>
            <person name="Hughes D.P."/>
        </authorList>
    </citation>
    <scope>NUCLEOTIDE SEQUENCE [LARGE SCALE GENOMIC DNA]</scope>
    <source>
        <strain evidence="2 3">SC16a</strain>
    </source>
</reference>
<evidence type="ECO:0000313" key="3">
    <source>
        <dbReference type="Proteomes" id="UP000037136"/>
    </source>
</evidence>
<dbReference type="FunFam" id="1.25.40.10:FF:000149">
    <property type="entry name" value="Clathrin-coated vesiclec protein (Bud7)"/>
    <property type="match status" value="1"/>
</dbReference>
<dbReference type="STRING" id="268505.A0A2A9PJG2"/>
<reference evidence="2 3" key="1">
    <citation type="journal article" date="2015" name="BMC Genomics">
        <title>Gene expression during zombie ant biting behavior reflects the complexity underlying fungal parasitic behavioral manipulation.</title>
        <authorList>
            <person name="de Bekker C."/>
            <person name="Ohm R.A."/>
            <person name="Loreto R.G."/>
            <person name="Sebastian A."/>
            <person name="Albert I."/>
            <person name="Merrow M."/>
            <person name="Brachmann A."/>
            <person name="Hughes D.P."/>
        </authorList>
    </citation>
    <scope>NUCLEOTIDE SEQUENCE [LARGE SCALE GENOMIC DNA]</scope>
    <source>
        <strain evidence="2 3">SC16a</strain>
    </source>
</reference>
<feature type="compositionally biased region" description="Polar residues" evidence="1">
    <location>
        <begin position="441"/>
        <end position="453"/>
    </location>
</feature>
<evidence type="ECO:0000313" key="2">
    <source>
        <dbReference type="EMBL" id="PFH61519.1"/>
    </source>
</evidence>
<dbReference type="InterPro" id="IPR015374">
    <property type="entry name" value="ChAPs"/>
</dbReference>
<sequence>MVAPTVPELTEEVLHESIEARTESLIGLRELGPPDLVHLLKQSIRNTAKQTGVYHHVTGVDASSSASLAAYINTLTYHDNGPNPTSKIVEGVYCCYNAFSRLDMRIHVSIPGTVESHCVDERGEKRKASDELWLETYLCSVLRAYSYADDGSGDTIRKIAGVRRFNPVTNTETEHRFLNAAEQLFFRGWQLGSDSVVQVSTNVSNHLTTGLLKYLETTGRYTSGINLFEKLRSQSVEVASLLAKVLFMGNEEVAGIKTLYQSLQKTPMDHVMLDTQADFLLRKANKAETPEMKEERLRMALGCADRSTVAAPSEFRTWARLAQVYVAMEDWENALTTLNSCPMFTYQDKDTPVMPEPREVNLPILSDTRLDDIDSEPESRFSEQVDASLLGLRAAQYRGTFRQAYGILTEMTAKIGWDQLLKIRSNVFVMEEEYRTEKQEATQTSPSKRTPSTDGLRGTPDPTTNGDGESDSGMESLPEKSAANGDGNGDGHDGGNGVEKPSNTVGPQELNGDSEKMAASSDEHLSKLNTKRLCERWLDSLFMALYEDLRMYTIWRTQMAQFRAQQMQYKKSAEEWEILGALAERMQHEEEAVEAYRACLAQRFSPKALAGVLRVLEKSKSTRETIAAVIRLVTWQYRWYSEFSPELLHTIRTLIEDEGAVKVRSIIQATSLPQNVLDLTHHYAALCATFRSSGTDG</sequence>
<feature type="compositionally biased region" description="Basic and acidic residues" evidence="1">
    <location>
        <begin position="513"/>
        <end position="523"/>
    </location>
</feature>
<dbReference type="PANTHER" id="PTHR31975">
    <property type="entry name" value="BUD SITE SELECTION PROTEIN 7-RELATED"/>
    <property type="match status" value="1"/>
</dbReference>
<dbReference type="SUPFAM" id="SSF48452">
    <property type="entry name" value="TPR-like"/>
    <property type="match status" value="1"/>
</dbReference>
<dbReference type="Proteomes" id="UP000037136">
    <property type="component" value="Unassembled WGS sequence"/>
</dbReference>
<dbReference type="GO" id="GO:0034044">
    <property type="term" value="C:exomer complex"/>
    <property type="evidence" value="ECO:0007669"/>
    <property type="project" value="TreeGrafter"/>
</dbReference>
<feature type="region of interest" description="Disordered" evidence="1">
    <location>
        <begin position="435"/>
        <end position="523"/>
    </location>
</feature>
<proteinExistence type="predicted"/>
<dbReference type="PANTHER" id="PTHR31975:SF1">
    <property type="entry name" value="BUD SITE SELECTION PROTEIN 7-RELATED"/>
    <property type="match status" value="1"/>
</dbReference>
<name>A0A2A9PJG2_OPHUN</name>
<evidence type="ECO:0000256" key="1">
    <source>
        <dbReference type="SAM" id="MobiDB-lite"/>
    </source>
</evidence>
<protein>
    <submittedName>
        <fullName evidence="2">Uncharacterized protein</fullName>
    </submittedName>
</protein>
<dbReference type="Gene3D" id="1.25.40.10">
    <property type="entry name" value="Tetratricopeptide repeat domain"/>
    <property type="match status" value="2"/>
</dbReference>
<dbReference type="GO" id="GO:0006893">
    <property type="term" value="P:Golgi to plasma membrane transport"/>
    <property type="evidence" value="ECO:0007669"/>
    <property type="project" value="UniProtKB-ARBA"/>
</dbReference>
<organism evidence="2 3">
    <name type="scientific">Ophiocordyceps unilateralis</name>
    <name type="common">Zombie-ant fungus</name>
    <name type="synonym">Torrubia unilateralis</name>
    <dbReference type="NCBI Taxonomy" id="268505"/>
    <lineage>
        <taxon>Eukaryota</taxon>
        <taxon>Fungi</taxon>
        <taxon>Dikarya</taxon>
        <taxon>Ascomycota</taxon>
        <taxon>Pezizomycotina</taxon>
        <taxon>Sordariomycetes</taxon>
        <taxon>Hypocreomycetidae</taxon>
        <taxon>Hypocreales</taxon>
        <taxon>Ophiocordycipitaceae</taxon>
        <taxon>Ophiocordyceps</taxon>
    </lineage>
</organism>
<dbReference type="Pfam" id="PF09295">
    <property type="entry name" value="ChAPs"/>
    <property type="match status" value="1"/>
</dbReference>
<keyword evidence="3" id="KW-1185">Reference proteome</keyword>
<dbReference type="InterPro" id="IPR011990">
    <property type="entry name" value="TPR-like_helical_dom_sf"/>
</dbReference>
<accession>A0A2A9PJG2</accession>
<comment type="caution">
    <text evidence="2">The sequence shown here is derived from an EMBL/GenBank/DDBJ whole genome shotgun (WGS) entry which is preliminary data.</text>
</comment>
<dbReference type="FunFam" id="1.25.40.10:FF:000146">
    <property type="entry name" value="Clathrin-coated vesiclec protein (Bud7)"/>
    <property type="match status" value="1"/>
</dbReference>
<gene>
    <name evidence="2" type="ORF">XA68_17096</name>
</gene>